<organism evidence="1 2">
    <name type="scientific">Pedobacter gandavensis</name>
    <dbReference type="NCBI Taxonomy" id="2679963"/>
    <lineage>
        <taxon>Bacteria</taxon>
        <taxon>Pseudomonadati</taxon>
        <taxon>Bacteroidota</taxon>
        <taxon>Sphingobacteriia</taxon>
        <taxon>Sphingobacteriales</taxon>
        <taxon>Sphingobacteriaceae</taxon>
        <taxon>Pedobacter</taxon>
    </lineage>
</organism>
<accession>A0ABR6EQ55</accession>
<comment type="caution">
    <text evidence="1">The sequence shown here is derived from an EMBL/GenBank/DDBJ whole genome shotgun (WGS) entry which is preliminary data.</text>
</comment>
<sequence>MTIFLYLYKDLAQADLPITAESIKNKFQGKDTATHTLLEAVKNHNRKMKALVSKPYAIGTLKRFEILERHLQALMLEKYKITDIGIKEINHSFISDFEF</sequence>
<dbReference type="Proteomes" id="UP000636110">
    <property type="component" value="Unassembled WGS sequence"/>
</dbReference>
<evidence type="ECO:0000313" key="1">
    <source>
        <dbReference type="EMBL" id="MBB2147381.1"/>
    </source>
</evidence>
<gene>
    <name evidence="1" type="ORF">GM920_00515</name>
</gene>
<dbReference type="EMBL" id="WNXC01000001">
    <property type="protein sequence ID" value="MBB2147381.1"/>
    <property type="molecule type" value="Genomic_DNA"/>
</dbReference>
<protein>
    <submittedName>
        <fullName evidence="1">Uncharacterized protein</fullName>
    </submittedName>
</protein>
<evidence type="ECO:0000313" key="2">
    <source>
        <dbReference type="Proteomes" id="UP000636110"/>
    </source>
</evidence>
<proteinExistence type="predicted"/>
<keyword evidence="2" id="KW-1185">Reference proteome</keyword>
<dbReference type="RefSeq" id="WP_182952661.1">
    <property type="nucleotide sequence ID" value="NZ_WNXC01000001.1"/>
</dbReference>
<name>A0ABR6EQ55_9SPHI</name>
<reference evidence="1 2" key="1">
    <citation type="submission" date="2019-11" db="EMBL/GenBank/DDBJ databases">
        <title>Description of Pedobacter sp. LMG 31462T.</title>
        <authorList>
            <person name="Carlier A."/>
            <person name="Qi S."/>
            <person name="Vandamme P."/>
        </authorList>
    </citation>
    <scope>NUCLEOTIDE SEQUENCE [LARGE SCALE GENOMIC DNA]</scope>
    <source>
        <strain evidence="1 2">LMG 31462</strain>
    </source>
</reference>